<dbReference type="Proteomes" id="UP001162031">
    <property type="component" value="Unassembled WGS sequence"/>
</dbReference>
<comment type="caution">
    <text evidence="4">The sequence shown here is derived from an EMBL/GenBank/DDBJ whole genome shotgun (WGS) entry which is preliminary data.</text>
</comment>
<dbReference type="GO" id="GO:0051131">
    <property type="term" value="P:chaperone-mediated protein complex assembly"/>
    <property type="evidence" value="ECO:0007669"/>
    <property type="project" value="TreeGrafter"/>
</dbReference>
<dbReference type="FunFam" id="2.60.40.790:FF:000039">
    <property type="entry name" value="CS domain containing protein"/>
    <property type="match status" value="1"/>
</dbReference>
<name>A0AAV0U1A3_HYABA</name>
<feature type="domain" description="CS" evidence="3">
    <location>
        <begin position="6"/>
        <end position="96"/>
    </location>
</feature>
<dbReference type="InterPro" id="IPR008978">
    <property type="entry name" value="HSP20-like_chaperone"/>
</dbReference>
<dbReference type="InterPro" id="IPR007052">
    <property type="entry name" value="CS_dom"/>
</dbReference>
<dbReference type="SUPFAM" id="SSF49764">
    <property type="entry name" value="HSP20-like chaperones"/>
    <property type="match status" value="1"/>
</dbReference>
<dbReference type="Pfam" id="PF04969">
    <property type="entry name" value="CS"/>
    <property type="match status" value="1"/>
</dbReference>
<dbReference type="GO" id="GO:0005634">
    <property type="term" value="C:nucleus"/>
    <property type="evidence" value="ECO:0007669"/>
    <property type="project" value="TreeGrafter"/>
</dbReference>
<protein>
    <recommendedName>
        <fullName evidence="3">CS domain-containing protein</fullName>
    </recommendedName>
</protein>
<organism evidence="4 5">
    <name type="scientific">Hyaloperonospora brassicae</name>
    <name type="common">Brassica downy mildew</name>
    <name type="synonym">Peronospora brassicae</name>
    <dbReference type="NCBI Taxonomy" id="162125"/>
    <lineage>
        <taxon>Eukaryota</taxon>
        <taxon>Sar</taxon>
        <taxon>Stramenopiles</taxon>
        <taxon>Oomycota</taxon>
        <taxon>Peronosporomycetes</taxon>
        <taxon>Peronosporales</taxon>
        <taxon>Peronosporaceae</taxon>
        <taxon>Hyaloperonospora</taxon>
    </lineage>
</organism>
<feature type="compositionally biased region" description="Basic and acidic residues" evidence="2">
    <location>
        <begin position="166"/>
        <end position="176"/>
    </location>
</feature>
<dbReference type="EMBL" id="CANTFL010001052">
    <property type="protein sequence ID" value="CAI5730712.1"/>
    <property type="molecule type" value="Genomic_DNA"/>
</dbReference>
<feature type="compositionally biased region" description="Acidic residues" evidence="2">
    <location>
        <begin position="156"/>
        <end position="165"/>
    </location>
</feature>
<dbReference type="PANTHER" id="PTHR22932">
    <property type="entry name" value="TELOMERASE-BINDING PROTEIN P23 HSP90 CO-CHAPERONE"/>
    <property type="match status" value="1"/>
</dbReference>
<sequence length="176" mass="19950">MAETKPLWAPVKWAQRKEALYVTVDLPDVKDEKVTLSNTNLTFKGTSNGQEYEVTLDFFKEVDAESKESIWAKTDRNLHFYIVKKLQDEEFWPRLLADKHLEKTNVKVDWSKYVDEDEEEGQSGFDMSALNGGGGFDINQMMAAQNAAGMMGGDGSDSEDDDMPDLDPKEDPKEDQ</sequence>
<dbReference type="CDD" id="cd06465">
    <property type="entry name" value="p23_hB-ind1_like"/>
    <property type="match status" value="1"/>
</dbReference>
<accession>A0AAV0U1A3</accession>
<keyword evidence="5" id="KW-1185">Reference proteome</keyword>
<dbReference type="InterPro" id="IPR045250">
    <property type="entry name" value="p23-like"/>
</dbReference>
<dbReference type="GO" id="GO:0051087">
    <property type="term" value="F:protein-folding chaperone binding"/>
    <property type="evidence" value="ECO:0007669"/>
    <property type="project" value="TreeGrafter"/>
</dbReference>
<dbReference type="GO" id="GO:0051879">
    <property type="term" value="F:Hsp90 protein binding"/>
    <property type="evidence" value="ECO:0007669"/>
    <property type="project" value="InterPro"/>
</dbReference>
<dbReference type="GO" id="GO:0005829">
    <property type="term" value="C:cytosol"/>
    <property type="evidence" value="ECO:0007669"/>
    <property type="project" value="TreeGrafter"/>
</dbReference>
<dbReference type="PANTHER" id="PTHR22932:SF1">
    <property type="entry name" value="CO-CHAPERONE PROTEIN DAF-41"/>
    <property type="match status" value="1"/>
</dbReference>
<comment type="similarity">
    <text evidence="1">Belongs to the p23/wos2 family.</text>
</comment>
<feature type="region of interest" description="Disordered" evidence="2">
    <location>
        <begin position="142"/>
        <end position="176"/>
    </location>
</feature>
<evidence type="ECO:0000256" key="2">
    <source>
        <dbReference type="SAM" id="MobiDB-lite"/>
    </source>
</evidence>
<proteinExistence type="inferred from homology"/>
<evidence type="ECO:0000313" key="5">
    <source>
        <dbReference type="Proteomes" id="UP001162031"/>
    </source>
</evidence>
<dbReference type="Gene3D" id="2.60.40.790">
    <property type="match status" value="1"/>
</dbReference>
<evidence type="ECO:0000313" key="4">
    <source>
        <dbReference type="EMBL" id="CAI5730712.1"/>
    </source>
</evidence>
<reference evidence="4" key="1">
    <citation type="submission" date="2022-12" db="EMBL/GenBank/DDBJ databases">
        <authorList>
            <person name="Webb A."/>
        </authorList>
    </citation>
    <scope>NUCLEOTIDE SEQUENCE</scope>
    <source>
        <strain evidence="4">Hp1</strain>
    </source>
</reference>
<evidence type="ECO:0000259" key="3">
    <source>
        <dbReference type="PROSITE" id="PS51203"/>
    </source>
</evidence>
<dbReference type="GO" id="GO:0006457">
    <property type="term" value="P:protein folding"/>
    <property type="evidence" value="ECO:0007669"/>
    <property type="project" value="TreeGrafter"/>
</dbReference>
<evidence type="ECO:0000256" key="1">
    <source>
        <dbReference type="ARBA" id="ARBA00025733"/>
    </source>
</evidence>
<dbReference type="AlphaFoldDB" id="A0AAV0U1A3"/>
<dbReference type="PROSITE" id="PS51203">
    <property type="entry name" value="CS"/>
    <property type="match status" value="1"/>
</dbReference>
<gene>
    <name evidence="4" type="ORF">HBR001_LOCUS4945</name>
</gene>